<dbReference type="AlphaFoldDB" id="A0AAN7B6C1"/>
<accession>A0AAN7B6C1</accession>
<reference evidence="2" key="1">
    <citation type="journal article" date="2023" name="Mol. Phylogenet. Evol.">
        <title>Genome-scale phylogeny and comparative genomics of the fungal order Sordariales.</title>
        <authorList>
            <person name="Hensen N."/>
            <person name="Bonometti L."/>
            <person name="Westerberg I."/>
            <person name="Brannstrom I.O."/>
            <person name="Guillou S."/>
            <person name="Cros-Aarteil S."/>
            <person name="Calhoun S."/>
            <person name="Haridas S."/>
            <person name="Kuo A."/>
            <person name="Mondo S."/>
            <person name="Pangilinan J."/>
            <person name="Riley R."/>
            <person name="LaButti K."/>
            <person name="Andreopoulos B."/>
            <person name="Lipzen A."/>
            <person name="Chen C."/>
            <person name="Yan M."/>
            <person name="Daum C."/>
            <person name="Ng V."/>
            <person name="Clum A."/>
            <person name="Steindorff A."/>
            <person name="Ohm R.A."/>
            <person name="Martin F."/>
            <person name="Silar P."/>
            <person name="Natvig D.O."/>
            <person name="Lalanne C."/>
            <person name="Gautier V."/>
            <person name="Ament-Velasquez S.L."/>
            <person name="Kruys A."/>
            <person name="Hutchinson M.I."/>
            <person name="Powell A.J."/>
            <person name="Barry K."/>
            <person name="Miller A.N."/>
            <person name="Grigoriev I.V."/>
            <person name="Debuchy R."/>
            <person name="Gladieux P."/>
            <person name="Hiltunen Thoren M."/>
            <person name="Johannesson H."/>
        </authorList>
    </citation>
    <scope>NUCLEOTIDE SEQUENCE</scope>
    <source>
        <strain evidence="2">PSN293</strain>
    </source>
</reference>
<name>A0AAN7B6C1_9PEZI</name>
<keyword evidence="3" id="KW-1185">Reference proteome</keyword>
<sequence>MQLTAIIASTIIALAPVGTQAWANDGRGVWVANNSWHTIRGVRVHEACTRMNDANTILRDVPCGYWLDGAGTIINGYCRLSGGSVACI</sequence>
<evidence type="ECO:0000256" key="1">
    <source>
        <dbReference type="SAM" id="SignalP"/>
    </source>
</evidence>
<reference evidence="2" key="2">
    <citation type="submission" date="2023-05" db="EMBL/GenBank/DDBJ databases">
        <authorList>
            <consortium name="Lawrence Berkeley National Laboratory"/>
            <person name="Steindorff A."/>
            <person name="Hensen N."/>
            <person name="Bonometti L."/>
            <person name="Westerberg I."/>
            <person name="Brannstrom I.O."/>
            <person name="Guillou S."/>
            <person name="Cros-Aarteil S."/>
            <person name="Calhoun S."/>
            <person name="Haridas S."/>
            <person name="Kuo A."/>
            <person name="Mondo S."/>
            <person name="Pangilinan J."/>
            <person name="Riley R."/>
            <person name="Labutti K."/>
            <person name="Andreopoulos B."/>
            <person name="Lipzen A."/>
            <person name="Chen C."/>
            <person name="Yanf M."/>
            <person name="Daum C."/>
            <person name="Ng V."/>
            <person name="Clum A."/>
            <person name="Ohm R."/>
            <person name="Martin F."/>
            <person name="Silar P."/>
            <person name="Natvig D."/>
            <person name="Lalanne C."/>
            <person name="Gautier V."/>
            <person name="Ament-Velasquez S.L."/>
            <person name="Kruys A."/>
            <person name="Hutchinson M.I."/>
            <person name="Powell A.J."/>
            <person name="Barry K."/>
            <person name="Miller A.N."/>
            <person name="Grigoriev I.V."/>
            <person name="Debuchy R."/>
            <person name="Gladieux P."/>
            <person name="Thoren M.H."/>
            <person name="Johannesson H."/>
        </authorList>
    </citation>
    <scope>NUCLEOTIDE SEQUENCE</scope>
    <source>
        <strain evidence="2">PSN293</strain>
    </source>
</reference>
<organism evidence="2 3">
    <name type="scientific">Rhypophila decipiens</name>
    <dbReference type="NCBI Taxonomy" id="261697"/>
    <lineage>
        <taxon>Eukaryota</taxon>
        <taxon>Fungi</taxon>
        <taxon>Dikarya</taxon>
        <taxon>Ascomycota</taxon>
        <taxon>Pezizomycotina</taxon>
        <taxon>Sordariomycetes</taxon>
        <taxon>Sordariomycetidae</taxon>
        <taxon>Sordariales</taxon>
        <taxon>Naviculisporaceae</taxon>
        <taxon>Rhypophila</taxon>
    </lineage>
</organism>
<dbReference type="Proteomes" id="UP001301769">
    <property type="component" value="Unassembled WGS sequence"/>
</dbReference>
<feature type="signal peptide" evidence="1">
    <location>
        <begin position="1"/>
        <end position="21"/>
    </location>
</feature>
<evidence type="ECO:0000313" key="2">
    <source>
        <dbReference type="EMBL" id="KAK4212513.1"/>
    </source>
</evidence>
<evidence type="ECO:0000313" key="3">
    <source>
        <dbReference type="Proteomes" id="UP001301769"/>
    </source>
</evidence>
<gene>
    <name evidence="2" type="ORF">QBC37DRAFT_374921</name>
</gene>
<dbReference type="EMBL" id="MU858125">
    <property type="protein sequence ID" value="KAK4212513.1"/>
    <property type="molecule type" value="Genomic_DNA"/>
</dbReference>
<feature type="chain" id="PRO_5042899920" evidence="1">
    <location>
        <begin position="22"/>
        <end position="88"/>
    </location>
</feature>
<keyword evidence="1" id="KW-0732">Signal</keyword>
<proteinExistence type="predicted"/>
<protein>
    <submittedName>
        <fullName evidence="2">Uncharacterized protein</fullName>
    </submittedName>
</protein>
<comment type="caution">
    <text evidence="2">The sequence shown here is derived from an EMBL/GenBank/DDBJ whole genome shotgun (WGS) entry which is preliminary data.</text>
</comment>